<evidence type="ECO:0000259" key="5">
    <source>
        <dbReference type="Pfam" id="PF04542"/>
    </source>
</evidence>
<dbReference type="InterPro" id="IPR036388">
    <property type="entry name" value="WH-like_DNA-bd_sf"/>
</dbReference>
<keyword evidence="8" id="KW-1185">Reference proteome</keyword>
<feature type="domain" description="RNA polymerase sigma-70 region 2" evidence="5">
    <location>
        <begin position="2"/>
        <end position="54"/>
    </location>
</feature>
<evidence type="ECO:0000313" key="8">
    <source>
        <dbReference type="Proteomes" id="UP001241747"/>
    </source>
</evidence>
<dbReference type="InterPro" id="IPR039425">
    <property type="entry name" value="RNA_pol_sigma-70-like"/>
</dbReference>
<dbReference type="SUPFAM" id="SSF88946">
    <property type="entry name" value="Sigma2 domain of RNA polymerase sigma factors"/>
    <property type="match status" value="1"/>
</dbReference>
<feature type="domain" description="RNA polymerase sigma factor 70 region 4 type 2" evidence="6">
    <location>
        <begin position="88"/>
        <end position="138"/>
    </location>
</feature>
<gene>
    <name evidence="7" type="ORF">QOZ94_001891</name>
</gene>
<accession>A0ABU0LDC1</accession>
<keyword evidence="2" id="KW-0805">Transcription regulation</keyword>
<reference evidence="7 8" key="1">
    <citation type="submission" date="2023-07" db="EMBL/GenBank/DDBJ databases">
        <title>Genomic Encyclopedia of Type Strains, Phase IV (KMG-IV): sequencing the most valuable type-strain genomes for metagenomic binning, comparative biology and taxonomic classification.</title>
        <authorList>
            <person name="Goeker M."/>
        </authorList>
    </citation>
    <scope>NUCLEOTIDE SEQUENCE [LARGE SCALE GENOMIC DNA]</scope>
    <source>
        <strain evidence="7 8">DSM 3770</strain>
    </source>
</reference>
<name>A0ABU0LDC1_XANAG</name>
<dbReference type="NCBIfam" id="TIGR02937">
    <property type="entry name" value="sigma70-ECF"/>
    <property type="match status" value="1"/>
</dbReference>
<proteinExistence type="inferred from homology"/>
<evidence type="ECO:0000256" key="1">
    <source>
        <dbReference type="ARBA" id="ARBA00010641"/>
    </source>
</evidence>
<keyword evidence="3" id="KW-0731">Sigma factor</keyword>
<organism evidence="7 8">
    <name type="scientific">Xanthobacter agilis</name>
    <dbReference type="NCBI Taxonomy" id="47492"/>
    <lineage>
        <taxon>Bacteria</taxon>
        <taxon>Pseudomonadati</taxon>
        <taxon>Pseudomonadota</taxon>
        <taxon>Alphaproteobacteria</taxon>
        <taxon>Hyphomicrobiales</taxon>
        <taxon>Xanthobacteraceae</taxon>
        <taxon>Xanthobacter</taxon>
    </lineage>
</organism>
<dbReference type="EMBL" id="JAUSVY010000003">
    <property type="protein sequence ID" value="MDQ0505109.1"/>
    <property type="molecule type" value="Genomic_DNA"/>
</dbReference>
<sequence length="148" mass="16455">MTRRLGNSAAASDVVQDTFLRVYATSANAEIASPAAYLFRVADNLAIDHMRQEAARARVIAADPDQEDVPSREASPERALDYKQRLEVLNAAIAELPPKCREVFLLHKYDGLSHSEIGERLGITRSMVEKHVMKALAHFRDRLAGLLD</sequence>
<protein>
    <submittedName>
        <fullName evidence="7">RNA polymerase sigma-70 factor (ECF subfamily)</fullName>
    </submittedName>
</protein>
<dbReference type="InterPro" id="IPR013249">
    <property type="entry name" value="RNA_pol_sigma70_r4_t2"/>
</dbReference>
<dbReference type="Pfam" id="PF04542">
    <property type="entry name" value="Sigma70_r2"/>
    <property type="match status" value="1"/>
</dbReference>
<dbReference type="Gene3D" id="1.10.1740.10">
    <property type="match status" value="1"/>
</dbReference>
<dbReference type="Gene3D" id="1.10.10.10">
    <property type="entry name" value="Winged helix-like DNA-binding domain superfamily/Winged helix DNA-binding domain"/>
    <property type="match status" value="1"/>
</dbReference>
<dbReference type="PANTHER" id="PTHR43133">
    <property type="entry name" value="RNA POLYMERASE ECF-TYPE SIGMA FACTO"/>
    <property type="match status" value="1"/>
</dbReference>
<evidence type="ECO:0000259" key="6">
    <source>
        <dbReference type="Pfam" id="PF08281"/>
    </source>
</evidence>
<dbReference type="InterPro" id="IPR013324">
    <property type="entry name" value="RNA_pol_sigma_r3/r4-like"/>
</dbReference>
<evidence type="ECO:0000313" key="7">
    <source>
        <dbReference type="EMBL" id="MDQ0505109.1"/>
    </source>
</evidence>
<dbReference type="InterPro" id="IPR014284">
    <property type="entry name" value="RNA_pol_sigma-70_dom"/>
</dbReference>
<comment type="similarity">
    <text evidence="1">Belongs to the sigma-70 factor family. ECF subfamily.</text>
</comment>
<dbReference type="InterPro" id="IPR013325">
    <property type="entry name" value="RNA_pol_sigma_r2"/>
</dbReference>
<evidence type="ECO:0000256" key="4">
    <source>
        <dbReference type="ARBA" id="ARBA00023163"/>
    </source>
</evidence>
<dbReference type="Pfam" id="PF08281">
    <property type="entry name" value="Sigma70_r4_2"/>
    <property type="match status" value="1"/>
</dbReference>
<dbReference type="Proteomes" id="UP001241747">
    <property type="component" value="Unassembled WGS sequence"/>
</dbReference>
<dbReference type="PANTHER" id="PTHR43133:SF63">
    <property type="entry name" value="RNA POLYMERASE SIGMA FACTOR FECI-RELATED"/>
    <property type="match status" value="1"/>
</dbReference>
<dbReference type="InterPro" id="IPR007627">
    <property type="entry name" value="RNA_pol_sigma70_r2"/>
</dbReference>
<evidence type="ECO:0000256" key="2">
    <source>
        <dbReference type="ARBA" id="ARBA00023015"/>
    </source>
</evidence>
<dbReference type="CDD" id="cd06171">
    <property type="entry name" value="Sigma70_r4"/>
    <property type="match status" value="1"/>
</dbReference>
<dbReference type="SUPFAM" id="SSF88659">
    <property type="entry name" value="Sigma3 and sigma4 domains of RNA polymerase sigma factors"/>
    <property type="match status" value="1"/>
</dbReference>
<keyword evidence="4" id="KW-0804">Transcription</keyword>
<evidence type="ECO:0000256" key="3">
    <source>
        <dbReference type="ARBA" id="ARBA00023082"/>
    </source>
</evidence>
<comment type="caution">
    <text evidence="7">The sequence shown here is derived from an EMBL/GenBank/DDBJ whole genome shotgun (WGS) entry which is preliminary data.</text>
</comment>